<evidence type="ECO:0000313" key="2">
    <source>
        <dbReference type="EMBL" id="OGI47027.1"/>
    </source>
</evidence>
<gene>
    <name evidence="2" type="ORF">A2151_08105</name>
</gene>
<dbReference type="STRING" id="1817760.A2151_08105"/>
<dbReference type="Gene3D" id="3.60.10.10">
    <property type="entry name" value="Endonuclease/exonuclease/phosphatase"/>
    <property type="match status" value="1"/>
</dbReference>
<keyword evidence="2" id="KW-0540">Nuclease</keyword>
<proteinExistence type="predicted"/>
<comment type="caution">
    <text evidence="2">The sequence shown here is derived from an EMBL/GenBank/DDBJ whole genome shotgun (WGS) entry which is preliminary data.</text>
</comment>
<dbReference type="InterPro" id="IPR005135">
    <property type="entry name" value="Endo/exonuclease/phosphatase"/>
</dbReference>
<evidence type="ECO:0000259" key="1">
    <source>
        <dbReference type="Pfam" id="PF03372"/>
    </source>
</evidence>
<dbReference type="Proteomes" id="UP000178885">
    <property type="component" value="Unassembled WGS sequence"/>
</dbReference>
<organism evidence="2 3">
    <name type="scientific">Candidatus Muproteobacteria bacterium RBG_16_65_34</name>
    <dbReference type="NCBI Taxonomy" id="1817760"/>
    <lineage>
        <taxon>Bacteria</taxon>
        <taxon>Pseudomonadati</taxon>
        <taxon>Pseudomonadota</taxon>
        <taxon>Candidatus Muproteobacteria</taxon>
    </lineage>
</organism>
<name>A0A1F6TPF9_9PROT</name>
<dbReference type="EMBL" id="MFSU01000067">
    <property type="protein sequence ID" value="OGI47027.1"/>
    <property type="molecule type" value="Genomic_DNA"/>
</dbReference>
<keyword evidence="2" id="KW-0378">Hydrolase</keyword>
<dbReference type="GO" id="GO:0006506">
    <property type="term" value="P:GPI anchor biosynthetic process"/>
    <property type="evidence" value="ECO:0007669"/>
    <property type="project" value="TreeGrafter"/>
</dbReference>
<keyword evidence="2" id="KW-0255">Endonuclease</keyword>
<dbReference type="PANTHER" id="PTHR14859">
    <property type="entry name" value="CALCOFLUOR WHITE HYPERSENSITIVE PROTEIN PRECURSOR"/>
    <property type="match status" value="1"/>
</dbReference>
<dbReference type="InterPro" id="IPR036691">
    <property type="entry name" value="Endo/exonu/phosph_ase_sf"/>
</dbReference>
<dbReference type="AlphaFoldDB" id="A0A1F6TPF9"/>
<reference evidence="2 3" key="1">
    <citation type="journal article" date="2016" name="Nat. Commun.">
        <title>Thousands of microbial genomes shed light on interconnected biogeochemical processes in an aquifer system.</title>
        <authorList>
            <person name="Anantharaman K."/>
            <person name="Brown C.T."/>
            <person name="Hug L.A."/>
            <person name="Sharon I."/>
            <person name="Castelle C.J."/>
            <person name="Probst A.J."/>
            <person name="Thomas B.C."/>
            <person name="Singh A."/>
            <person name="Wilkins M.J."/>
            <person name="Karaoz U."/>
            <person name="Brodie E.L."/>
            <person name="Williams K.H."/>
            <person name="Hubbard S.S."/>
            <person name="Banfield J.F."/>
        </authorList>
    </citation>
    <scope>NUCLEOTIDE SEQUENCE [LARGE SCALE GENOMIC DNA]</scope>
</reference>
<evidence type="ECO:0000313" key="3">
    <source>
        <dbReference type="Proteomes" id="UP000178885"/>
    </source>
</evidence>
<dbReference type="Pfam" id="PF03372">
    <property type="entry name" value="Exo_endo_phos"/>
    <property type="match status" value="1"/>
</dbReference>
<dbReference type="PANTHER" id="PTHR14859:SF15">
    <property type="entry name" value="ENDONUCLEASE_EXONUCLEASE_PHOSPHATASE DOMAIN-CONTAINING PROTEIN"/>
    <property type="match status" value="1"/>
</dbReference>
<accession>A0A1F6TPF9</accession>
<dbReference type="SUPFAM" id="SSF56219">
    <property type="entry name" value="DNase I-like"/>
    <property type="match status" value="1"/>
</dbReference>
<feature type="domain" description="Endonuclease/exonuclease/phosphatase" evidence="1">
    <location>
        <begin position="20"/>
        <end position="248"/>
    </location>
</feature>
<dbReference type="GO" id="GO:0004519">
    <property type="term" value="F:endonuclease activity"/>
    <property type="evidence" value="ECO:0007669"/>
    <property type="project" value="UniProtKB-KW"/>
</dbReference>
<dbReference type="InterPro" id="IPR051916">
    <property type="entry name" value="GPI-anchor_lipid_remodeler"/>
</dbReference>
<sequence length="282" mass="31682">MGGRVRMNHGTPERKRLRLLSYNIQAGIASSKFRHYFTHSWKHLLPHPERLDNLDRMSGILGDFDIVGLQEADGGSRRSSFINLTEYLALQASFPHWYDQTNRTLGSFARHSLGLLSRVRPSVVREIKLPGAIPGRGALMARFGHGDNALMLAIAHLALGRRSRLRQLGHLAELVSDYRHVILMGDFNCGTQCLEMNWFLDRARLREPVHGLHTFPSWRPQRSLDHILVSPTLEVARVHVVNHAVSDHLPIAMEVLLPSEIDMPREQPSASDVLPLAAGAGF</sequence>
<dbReference type="GO" id="GO:0016020">
    <property type="term" value="C:membrane"/>
    <property type="evidence" value="ECO:0007669"/>
    <property type="project" value="GOC"/>
</dbReference>
<protein>
    <submittedName>
        <fullName evidence="2">Endonuclease</fullName>
    </submittedName>
</protein>